<dbReference type="PROSITE" id="PS50943">
    <property type="entry name" value="HTH_CROC1"/>
    <property type="match status" value="1"/>
</dbReference>
<accession>A0A1M4VCV7</accession>
<keyword evidence="3" id="KW-1185">Reference proteome</keyword>
<dbReference type="EMBL" id="FQVL01000002">
    <property type="protein sequence ID" value="SHE66753.1"/>
    <property type="molecule type" value="Genomic_DNA"/>
</dbReference>
<proteinExistence type="predicted"/>
<evidence type="ECO:0000313" key="3">
    <source>
        <dbReference type="Proteomes" id="UP000184476"/>
    </source>
</evidence>
<dbReference type="RefSeq" id="WP_073153762.1">
    <property type="nucleotide sequence ID" value="NZ_FQVL01000002.1"/>
</dbReference>
<dbReference type="Proteomes" id="UP000184476">
    <property type="component" value="Unassembled WGS sequence"/>
</dbReference>
<evidence type="ECO:0000259" key="1">
    <source>
        <dbReference type="PROSITE" id="PS50943"/>
    </source>
</evidence>
<dbReference type="Pfam" id="PF01381">
    <property type="entry name" value="HTH_3"/>
    <property type="match status" value="1"/>
</dbReference>
<dbReference type="CDD" id="cd00093">
    <property type="entry name" value="HTH_XRE"/>
    <property type="match status" value="1"/>
</dbReference>
<feature type="domain" description="HTH cro/C1-type" evidence="1">
    <location>
        <begin position="32"/>
        <end position="72"/>
    </location>
</feature>
<dbReference type="InterPro" id="IPR001387">
    <property type="entry name" value="Cro/C1-type_HTH"/>
</dbReference>
<reference evidence="2 3" key="1">
    <citation type="submission" date="2016-11" db="EMBL/GenBank/DDBJ databases">
        <authorList>
            <person name="Jaros S."/>
            <person name="Januszkiewicz K."/>
            <person name="Wedrychowicz H."/>
        </authorList>
    </citation>
    <scope>NUCLEOTIDE SEQUENCE [LARGE SCALE GENOMIC DNA]</scope>
    <source>
        <strain evidence="2 3">DSM 44666</strain>
    </source>
</reference>
<dbReference type="SMART" id="SM00530">
    <property type="entry name" value="HTH_XRE"/>
    <property type="match status" value="1"/>
</dbReference>
<dbReference type="GO" id="GO:0003677">
    <property type="term" value="F:DNA binding"/>
    <property type="evidence" value="ECO:0007669"/>
    <property type="project" value="InterPro"/>
</dbReference>
<dbReference type="Gene3D" id="1.10.260.40">
    <property type="entry name" value="lambda repressor-like DNA-binding domains"/>
    <property type="match status" value="1"/>
</dbReference>
<sequence>MVQAIRDSGAALKRAKLDLEEDLGREVPLKIFAQLLGVTTSSVSAYFKGKATPPIDKAFLLCKFLNKSMHELFPMHIKFDSQELDFLDDLRNNDNSEVIELIKSRLTTSV</sequence>
<dbReference type="SUPFAM" id="SSF47413">
    <property type="entry name" value="lambda repressor-like DNA-binding domains"/>
    <property type="match status" value="1"/>
</dbReference>
<organism evidence="2 3">
    <name type="scientific">Seinonella peptonophila</name>
    <dbReference type="NCBI Taxonomy" id="112248"/>
    <lineage>
        <taxon>Bacteria</taxon>
        <taxon>Bacillati</taxon>
        <taxon>Bacillota</taxon>
        <taxon>Bacilli</taxon>
        <taxon>Bacillales</taxon>
        <taxon>Thermoactinomycetaceae</taxon>
        <taxon>Seinonella</taxon>
    </lineage>
</organism>
<gene>
    <name evidence="2" type="ORF">SAMN05444392_102297</name>
</gene>
<dbReference type="InterPro" id="IPR010982">
    <property type="entry name" value="Lambda_DNA-bd_dom_sf"/>
</dbReference>
<protein>
    <submittedName>
        <fullName evidence="2">Helix-turn-helix</fullName>
    </submittedName>
</protein>
<evidence type="ECO:0000313" key="2">
    <source>
        <dbReference type="EMBL" id="SHE66753.1"/>
    </source>
</evidence>
<dbReference type="AlphaFoldDB" id="A0A1M4VCV7"/>
<name>A0A1M4VCV7_9BACL</name>